<dbReference type="PRINTS" id="PR00033">
    <property type="entry name" value="HTHASNC"/>
</dbReference>
<feature type="domain" description="HTH asnC-type" evidence="4">
    <location>
        <begin position="4"/>
        <end position="64"/>
    </location>
</feature>
<dbReference type="InterPro" id="IPR000485">
    <property type="entry name" value="AsnC-type_HTH_dom"/>
</dbReference>
<sequence>MTELDPTSKQIIELLQHDGRRSYADIARSVGLSEGAARQRVSRLIDSGAMQIVAVTDPGQLGFLRQAMIGVRTTGPVNPVADALAELSAASYVVVTAGVYDLLVEVVCADDHELLNLVDTIRATPGVRETETMTYLDIRNETYNWGTR</sequence>
<dbReference type="GO" id="GO:0043565">
    <property type="term" value="F:sequence-specific DNA binding"/>
    <property type="evidence" value="ECO:0007669"/>
    <property type="project" value="InterPro"/>
</dbReference>
<dbReference type="GO" id="GO:0043200">
    <property type="term" value="P:response to amino acid"/>
    <property type="evidence" value="ECO:0007669"/>
    <property type="project" value="TreeGrafter"/>
</dbReference>
<dbReference type="PROSITE" id="PS00519">
    <property type="entry name" value="HTH_ASNC_1"/>
    <property type="match status" value="1"/>
</dbReference>
<dbReference type="Proteomes" id="UP000182498">
    <property type="component" value="Unassembled WGS sequence"/>
</dbReference>
<keyword evidence="6" id="KW-1185">Reference proteome</keyword>
<dbReference type="AlphaFoldDB" id="A0A0X2NNF9"/>
<evidence type="ECO:0000313" key="6">
    <source>
        <dbReference type="Proteomes" id="UP000182498"/>
    </source>
</evidence>
<dbReference type="RefSeq" id="WP_073884567.1">
    <property type="nucleotide sequence ID" value="NZ_FAUH01000017.1"/>
</dbReference>
<dbReference type="InterPro" id="IPR036390">
    <property type="entry name" value="WH_DNA-bd_sf"/>
</dbReference>
<dbReference type="OrthoDB" id="7501856at2"/>
<dbReference type="EMBL" id="FAUH01000017">
    <property type="protein sequence ID" value="CUU67014.1"/>
    <property type="molecule type" value="Genomic_DNA"/>
</dbReference>
<dbReference type="Gene3D" id="1.10.10.10">
    <property type="entry name" value="Winged helix-like DNA-binding domain superfamily/Winged helix DNA-binding domain"/>
    <property type="match status" value="1"/>
</dbReference>
<dbReference type="PANTHER" id="PTHR30154:SF34">
    <property type="entry name" value="TRANSCRIPTIONAL REGULATOR AZLB"/>
    <property type="match status" value="1"/>
</dbReference>
<dbReference type="Gene3D" id="3.30.70.920">
    <property type="match status" value="1"/>
</dbReference>
<dbReference type="SUPFAM" id="SSF54909">
    <property type="entry name" value="Dimeric alpha+beta barrel"/>
    <property type="match status" value="1"/>
</dbReference>
<keyword evidence="3" id="KW-0804">Transcription</keyword>
<dbReference type="InterPro" id="IPR019888">
    <property type="entry name" value="Tscrpt_reg_AsnC-like"/>
</dbReference>
<gene>
    <name evidence="5" type="ORF">CVAR292_02367</name>
</gene>
<accession>A0A0X2NNF9</accession>
<dbReference type="SMART" id="SM00344">
    <property type="entry name" value="HTH_ASNC"/>
    <property type="match status" value="1"/>
</dbReference>
<evidence type="ECO:0000256" key="2">
    <source>
        <dbReference type="ARBA" id="ARBA00023125"/>
    </source>
</evidence>
<dbReference type="SUPFAM" id="SSF46785">
    <property type="entry name" value="Winged helix' DNA-binding domain"/>
    <property type="match status" value="1"/>
</dbReference>
<dbReference type="InterPro" id="IPR011991">
    <property type="entry name" value="ArsR-like_HTH"/>
</dbReference>
<dbReference type="Pfam" id="PF22482">
    <property type="entry name" value="AsnC_trans_reg_3"/>
    <property type="match status" value="1"/>
</dbReference>
<organism evidence="5 6">
    <name type="scientific">Corynebacterium variabile</name>
    <dbReference type="NCBI Taxonomy" id="1727"/>
    <lineage>
        <taxon>Bacteria</taxon>
        <taxon>Bacillati</taxon>
        <taxon>Actinomycetota</taxon>
        <taxon>Actinomycetes</taxon>
        <taxon>Mycobacteriales</taxon>
        <taxon>Corynebacteriaceae</taxon>
        <taxon>Corynebacterium</taxon>
    </lineage>
</organism>
<evidence type="ECO:0000256" key="3">
    <source>
        <dbReference type="ARBA" id="ARBA00023163"/>
    </source>
</evidence>
<dbReference type="PANTHER" id="PTHR30154">
    <property type="entry name" value="LEUCINE-RESPONSIVE REGULATORY PROTEIN"/>
    <property type="match status" value="1"/>
</dbReference>
<dbReference type="InterPro" id="IPR054609">
    <property type="entry name" value="PF0864-like_C"/>
</dbReference>
<dbReference type="InterPro" id="IPR036388">
    <property type="entry name" value="WH-like_DNA-bd_sf"/>
</dbReference>
<dbReference type="PROSITE" id="PS50956">
    <property type="entry name" value="HTH_ASNC_2"/>
    <property type="match status" value="1"/>
</dbReference>
<keyword evidence="2" id="KW-0238">DNA-binding</keyword>
<proteinExistence type="predicted"/>
<reference evidence="6" key="1">
    <citation type="submission" date="2015-11" db="EMBL/GenBank/DDBJ databases">
        <authorList>
            <person name="Dugat-Bony E."/>
        </authorList>
    </citation>
    <scope>NUCLEOTIDE SEQUENCE [LARGE SCALE GENOMIC DNA]</scope>
    <source>
        <strain evidence="6">Mu292</strain>
    </source>
</reference>
<evidence type="ECO:0000256" key="1">
    <source>
        <dbReference type="ARBA" id="ARBA00023015"/>
    </source>
</evidence>
<evidence type="ECO:0000313" key="5">
    <source>
        <dbReference type="EMBL" id="CUU67014.1"/>
    </source>
</evidence>
<dbReference type="GO" id="GO:0005829">
    <property type="term" value="C:cytosol"/>
    <property type="evidence" value="ECO:0007669"/>
    <property type="project" value="TreeGrafter"/>
</dbReference>
<name>A0A0X2NNF9_9CORY</name>
<dbReference type="CDD" id="cd00090">
    <property type="entry name" value="HTH_ARSR"/>
    <property type="match status" value="1"/>
</dbReference>
<keyword evidence="1" id="KW-0805">Transcription regulation</keyword>
<dbReference type="InterPro" id="IPR019885">
    <property type="entry name" value="Tscrpt_reg_HTH_AsnC-type_CS"/>
</dbReference>
<evidence type="ECO:0000259" key="4">
    <source>
        <dbReference type="PROSITE" id="PS50956"/>
    </source>
</evidence>
<dbReference type="Pfam" id="PF13404">
    <property type="entry name" value="HTH_AsnC-type"/>
    <property type="match status" value="1"/>
</dbReference>
<protein>
    <submittedName>
        <fullName evidence="5">Transcriptional regulators</fullName>
    </submittedName>
</protein>
<dbReference type="InterPro" id="IPR011008">
    <property type="entry name" value="Dimeric_a/b-barrel"/>
</dbReference>